<dbReference type="PANTHER" id="PTHR42951">
    <property type="entry name" value="METALLO-BETA-LACTAMASE DOMAIN-CONTAINING"/>
    <property type="match status" value="1"/>
</dbReference>
<dbReference type="Proteomes" id="UP001200430">
    <property type="component" value="Unassembled WGS sequence"/>
</dbReference>
<dbReference type="InterPro" id="IPR001279">
    <property type="entry name" value="Metallo-B-lactamas"/>
</dbReference>
<dbReference type="InterPro" id="IPR036866">
    <property type="entry name" value="RibonucZ/Hydroxyglut_hydro"/>
</dbReference>
<feature type="domain" description="Metallo-beta-lactamase" evidence="1">
    <location>
        <begin position="10"/>
        <end position="207"/>
    </location>
</feature>
<dbReference type="PANTHER" id="PTHR42951:SF14">
    <property type="entry name" value="METALLO-BETA-LACTAMASE SUPERFAMILY PROTEIN"/>
    <property type="match status" value="1"/>
</dbReference>
<accession>A0ABS9EN30</accession>
<dbReference type="SMART" id="SM00849">
    <property type="entry name" value="Lactamase_B"/>
    <property type="match status" value="1"/>
</dbReference>
<proteinExistence type="predicted"/>
<evidence type="ECO:0000259" key="1">
    <source>
        <dbReference type="SMART" id="SM00849"/>
    </source>
</evidence>
<protein>
    <submittedName>
        <fullName evidence="2">MBL fold metallo-hydrolase</fullName>
    </submittedName>
</protein>
<name>A0ABS9EN30_9BACT</name>
<evidence type="ECO:0000313" key="2">
    <source>
        <dbReference type="EMBL" id="MCF4142597.1"/>
    </source>
</evidence>
<dbReference type="CDD" id="cd07743">
    <property type="entry name" value="metallo-hydrolase-like_MBL-fold"/>
    <property type="match status" value="1"/>
</dbReference>
<dbReference type="Gene3D" id="3.60.15.10">
    <property type="entry name" value="Ribonuclease Z/Hydroxyacylglutathione hydrolase-like"/>
    <property type="match status" value="1"/>
</dbReference>
<organism evidence="2 3">
    <name type="scientific">Dethiosulfovibrio marinus</name>
    <dbReference type="NCBI Taxonomy" id="133532"/>
    <lineage>
        <taxon>Bacteria</taxon>
        <taxon>Thermotogati</taxon>
        <taxon>Synergistota</taxon>
        <taxon>Synergistia</taxon>
        <taxon>Synergistales</taxon>
        <taxon>Dethiosulfovibrionaceae</taxon>
        <taxon>Dethiosulfovibrio</taxon>
    </lineage>
</organism>
<dbReference type="RefSeq" id="WP_236099320.1">
    <property type="nucleotide sequence ID" value="NZ_JAKGUD010000006.1"/>
</dbReference>
<sequence>MADLKLTHLLGDSYVVEGRIKLGLWGPKDDTVLLDSGMDESSGRALRRMIEREGRRLNWVACTHFHADHVGGCAYLKKSTGCSVAMPAFESPFLEETIYEPSFLWGASPFGALKNKFLMAPVCQVDRRLPQSGEWEETGLRLVSLAGHSPGMVGYVTPDEVAYVGDSLFDSDMVEAHGMLYVVDVAEWLVTLDFLERLEARWFVPCHASTVEDPSELISVTRRHLLDISDRVLSLCRTPMTRDDLLGKLMEWLDKKVDPLRYVLNLGALSAHLSYLIDRGEVEPLEDRGRLLWKAVD</sequence>
<dbReference type="SUPFAM" id="SSF56281">
    <property type="entry name" value="Metallo-hydrolase/oxidoreductase"/>
    <property type="match status" value="1"/>
</dbReference>
<dbReference type="InterPro" id="IPR050855">
    <property type="entry name" value="NDM-1-like"/>
</dbReference>
<reference evidence="2 3" key="1">
    <citation type="submission" date="2022-01" db="EMBL/GenBank/DDBJ databases">
        <title>Dethiosulfovibrio faecalis sp. nov., a novel proteolytic, non-sulfur-reducing bacterium isolated from a marine aquaculture solid waste bioreactor.</title>
        <authorList>
            <person name="Grabowski S."/>
            <person name="Apolinario E."/>
            <person name="Schneider N."/>
            <person name="Marshall C.W."/>
            <person name="Sowers K.R."/>
        </authorList>
    </citation>
    <scope>NUCLEOTIDE SEQUENCE [LARGE SCALE GENOMIC DNA]</scope>
    <source>
        <strain evidence="2 3">DSM 12537</strain>
    </source>
</reference>
<dbReference type="Pfam" id="PF00753">
    <property type="entry name" value="Lactamase_B"/>
    <property type="match status" value="1"/>
</dbReference>
<comment type="caution">
    <text evidence="2">The sequence shown here is derived from an EMBL/GenBank/DDBJ whole genome shotgun (WGS) entry which is preliminary data.</text>
</comment>
<evidence type="ECO:0000313" key="3">
    <source>
        <dbReference type="Proteomes" id="UP001200430"/>
    </source>
</evidence>
<dbReference type="EMBL" id="JAKGUD010000006">
    <property type="protein sequence ID" value="MCF4142597.1"/>
    <property type="molecule type" value="Genomic_DNA"/>
</dbReference>
<gene>
    <name evidence="2" type="ORF">L2W38_07190</name>
</gene>
<keyword evidence="3" id="KW-1185">Reference proteome</keyword>